<organism evidence="1 2">
    <name type="scientific">Pythium oligandrum</name>
    <name type="common">Mycoparasitic fungus</name>
    <dbReference type="NCBI Taxonomy" id="41045"/>
    <lineage>
        <taxon>Eukaryota</taxon>
        <taxon>Sar</taxon>
        <taxon>Stramenopiles</taxon>
        <taxon>Oomycota</taxon>
        <taxon>Peronosporomycetes</taxon>
        <taxon>Pythiales</taxon>
        <taxon>Pythiaceae</taxon>
        <taxon>Pythium</taxon>
    </lineage>
</organism>
<sequence length="166" mass="18625">MYKMVRSNAEYCAILKANSKRDLQLILKYFNIPITEQNFYEAYQRATASKVEPNEYIEQSEIAEKHCFQMSSYKQVSIDVSTATAKKLALGKVVNITARELQGNDEKLWLHPANYEKEMPSLVSAARQGLKQLTGVGMAGKVAKGSPEAKARMATLRAKRKYGKGI</sequence>
<protein>
    <submittedName>
        <fullName evidence="1">Uncharacterized protein</fullName>
    </submittedName>
</protein>
<dbReference type="OrthoDB" id="103805at2759"/>
<comment type="caution">
    <text evidence="1">The sequence shown here is derived from an EMBL/GenBank/DDBJ whole genome shotgun (WGS) entry which is preliminary data.</text>
</comment>
<accession>A0A8K1C9P5</accession>
<gene>
    <name evidence="1" type="ORF">Poli38472_007189</name>
</gene>
<dbReference type="EMBL" id="SPLM01000110">
    <property type="protein sequence ID" value="TMW59044.1"/>
    <property type="molecule type" value="Genomic_DNA"/>
</dbReference>
<evidence type="ECO:0000313" key="1">
    <source>
        <dbReference type="EMBL" id="TMW59044.1"/>
    </source>
</evidence>
<keyword evidence="2" id="KW-1185">Reference proteome</keyword>
<proteinExistence type="predicted"/>
<dbReference type="Proteomes" id="UP000794436">
    <property type="component" value="Unassembled WGS sequence"/>
</dbReference>
<reference evidence="1" key="1">
    <citation type="submission" date="2019-03" db="EMBL/GenBank/DDBJ databases">
        <title>Long read genome sequence of the mycoparasitic Pythium oligandrum ATCC 38472 isolated from sugarbeet rhizosphere.</title>
        <authorList>
            <person name="Gaulin E."/>
        </authorList>
    </citation>
    <scope>NUCLEOTIDE SEQUENCE</scope>
    <source>
        <strain evidence="1">ATCC 38472_TT</strain>
    </source>
</reference>
<name>A0A8K1C9P5_PYTOL</name>
<evidence type="ECO:0000313" key="2">
    <source>
        <dbReference type="Proteomes" id="UP000794436"/>
    </source>
</evidence>
<dbReference type="AlphaFoldDB" id="A0A8K1C9P5"/>